<protein>
    <submittedName>
        <fullName evidence="2 3">Uncharacterized protein</fullName>
    </submittedName>
</protein>
<evidence type="ECO:0000256" key="1">
    <source>
        <dbReference type="SAM" id="MobiDB-lite"/>
    </source>
</evidence>
<proteinExistence type="predicted"/>
<dbReference type="PaxDb" id="6945-B7PEE5"/>
<evidence type="ECO:0000313" key="4">
    <source>
        <dbReference type="Proteomes" id="UP000001555"/>
    </source>
</evidence>
<dbReference type="EMBL" id="ABJB010191528">
    <property type="status" value="NOT_ANNOTATED_CDS"/>
    <property type="molecule type" value="Genomic_DNA"/>
</dbReference>
<feature type="region of interest" description="Disordered" evidence="1">
    <location>
        <begin position="42"/>
        <end position="88"/>
    </location>
</feature>
<dbReference type="VEuPathDB" id="VectorBase:ISCI004807"/>
<dbReference type="Proteomes" id="UP000001555">
    <property type="component" value="Unassembled WGS sequence"/>
</dbReference>
<reference evidence="3" key="2">
    <citation type="submission" date="2020-05" db="UniProtKB">
        <authorList>
            <consortium name="EnsemblMetazoa"/>
        </authorList>
    </citation>
    <scope>IDENTIFICATION</scope>
    <source>
        <strain evidence="3">wikel</strain>
    </source>
</reference>
<name>B7PEE5_IXOSC</name>
<dbReference type="AlphaFoldDB" id="B7PEE5"/>
<dbReference type="InParanoid" id="B7PEE5"/>
<evidence type="ECO:0000313" key="2">
    <source>
        <dbReference type="EMBL" id="EEC04967.1"/>
    </source>
</evidence>
<gene>
    <name evidence="2" type="ORF">IscW_ISCW004807</name>
</gene>
<sequence length="103" mass="10949">MSVGLSVRGGGGRFLLFRSFQIGQWRRRSLSFWTRCSAAGSAFEGAPLGRPGGLEGTWAAPDREGRDPVNPDTARTRGHTGTGPPPPMAVLRRAAVACAAARW</sequence>
<dbReference type="EMBL" id="DS695221">
    <property type="protein sequence ID" value="EEC04967.1"/>
    <property type="molecule type" value="Genomic_DNA"/>
</dbReference>
<keyword evidence="4" id="KW-1185">Reference proteome</keyword>
<organism>
    <name type="scientific">Ixodes scapularis</name>
    <name type="common">Black-legged tick</name>
    <name type="synonym">Deer tick</name>
    <dbReference type="NCBI Taxonomy" id="6945"/>
    <lineage>
        <taxon>Eukaryota</taxon>
        <taxon>Metazoa</taxon>
        <taxon>Ecdysozoa</taxon>
        <taxon>Arthropoda</taxon>
        <taxon>Chelicerata</taxon>
        <taxon>Arachnida</taxon>
        <taxon>Acari</taxon>
        <taxon>Parasitiformes</taxon>
        <taxon>Ixodida</taxon>
        <taxon>Ixodoidea</taxon>
        <taxon>Ixodidae</taxon>
        <taxon>Ixodinae</taxon>
        <taxon>Ixodes</taxon>
    </lineage>
</organism>
<accession>B7PEE5</accession>
<dbReference type="VEuPathDB" id="VectorBase:ISCW004807"/>
<dbReference type="HOGENOM" id="CLU_2266658_0_0_1"/>
<reference evidence="2 4" key="1">
    <citation type="submission" date="2008-03" db="EMBL/GenBank/DDBJ databases">
        <title>Annotation of Ixodes scapularis.</title>
        <authorList>
            <consortium name="Ixodes scapularis Genome Project Consortium"/>
            <person name="Caler E."/>
            <person name="Hannick L.I."/>
            <person name="Bidwell S."/>
            <person name="Joardar V."/>
            <person name="Thiagarajan M."/>
            <person name="Amedeo P."/>
            <person name="Galinsky K.J."/>
            <person name="Schobel S."/>
            <person name="Inman J."/>
            <person name="Hostetler J."/>
            <person name="Miller J."/>
            <person name="Hammond M."/>
            <person name="Megy K."/>
            <person name="Lawson D."/>
            <person name="Kodira C."/>
            <person name="Sutton G."/>
            <person name="Meyer J."/>
            <person name="Hill C.A."/>
            <person name="Birren B."/>
            <person name="Nene V."/>
            <person name="Collins F."/>
            <person name="Alarcon-Chaidez F."/>
            <person name="Wikel S."/>
            <person name="Strausberg R."/>
        </authorList>
    </citation>
    <scope>NUCLEOTIDE SEQUENCE [LARGE SCALE GENOMIC DNA]</scope>
    <source>
        <strain evidence="4">Wikel</strain>
        <strain evidence="2">Wikel colony</strain>
    </source>
</reference>
<evidence type="ECO:0000313" key="3">
    <source>
        <dbReference type="EnsemblMetazoa" id="ISCW004807-PA"/>
    </source>
</evidence>
<dbReference type="EnsemblMetazoa" id="ISCW004807-RA">
    <property type="protein sequence ID" value="ISCW004807-PA"/>
    <property type="gene ID" value="ISCW004807"/>
</dbReference>